<dbReference type="Pfam" id="PF00415">
    <property type="entry name" value="RCC1"/>
    <property type="match status" value="3"/>
</dbReference>
<evidence type="ECO:0000313" key="6">
    <source>
        <dbReference type="Proteomes" id="UP000515152"/>
    </source>
</evidence>
<dbReference type="SUPFAM" id="SSF50985">
    <property type="entry name" value="RCC1/BLIP-II"/>
    <property type="match status" value="1"/>
</dbReference>
<proteinExistence type="predicted"/>
<gene>
    <name evidence="7" type="primary">ibtk</name>
</gene>
<reference evidence="7" key="1">
    <citation type="submission" date="2025-08" db="UniProtKB">
        <authorList>
            <consortium name="RefSeq"/>
        </authorList>
    </citation>
    <scope>IDENTIFICATION</scope>
</reference>
<feature type="domain" description="BTB" evidence="5">
    <location>
        <begin position="797"/>
        <end position="865"/>
    </location>
</feature>
<dbReference type="Proteomes" id="UP000515152">
    <property type="component" value="Chromosome 11"/>
</dbReference>
<keyword evidence="2" id="KW-0040">ANK repeat</keyword>
<dbReference type="PANTHER" id="PTHR22872:SF2">
    <property type="entry name" value="INHIBITOR OF BRUTON TYROSINE KINASE"/>
    <property type="match status" value="1"/>
</dbReference>
<sequence>MSVVATPDCTPKCRSAQHADEVVAAMTGGSEEGRLCAFLAAYCYNAATLRDGFGRTALHLAASLGKRTLLGWLLENKSADLLAKDMESGWTALHRSAFYGHIHCLMALVKHGGSLSIQDKEGLSVLDLTMKDRPAHVVFRNTDPTEVYTWGNNANFTLGHGNHESRHHPEIMDLFARTGVYIKQVVLCKFHSVFLSQTGKVFTCGHGQGGRLGHGDEQTYLVPRMVEGLLCDYVTQVAAARDHTVVLTEEGNVYTFGLNRFHQLGLNPPPASSLVPKHVSSKALKGRYVVGVAAGRFHTVMWTHDAVYTVGLNGGQLGYLLDPNGEKCVTTPRQVSALHHKDVSISMVAASNGATVCVTEKGDVYLLADYQCKKLAAKQLNIRKVLVTGGSLDHRVDPQVLNENGGEKAAILALDEAGRVFCWRSVGGALRQCRWAYGRQVFMSDIALSKSNMMFVTQEGEGFSGQWLGEYKKITDKKDPAAGVEVCGHSEAGGVYERIRLEKLPYVHRAVSITVDSKGRNFAVLQSDPKTSLYEIPTVSSSTFSDHLRTLRAETDETDSIHDVTLQAGYRTFPAHKYILSVRSDFFRKLLFRTDGQGDSGNGGDDWGLDEEEEVRRSEDASGCDLLVLEKVPAELLEQALQFIYTDTCDMLTHGARPSMPRSSPRKEPKEKQGHDQQEQLIHSLQELGLGDTLRGRSALEVYRALPPPTCMDNKDKDKPKGKSTKTGKKGSKGGGGREAGGASPVKMLQGLAKRLGLSSLSSRLEGVKFDNGTVTVTTKKTGNRPKFNQKKCTYFCDVTLRAEDGREFPCHKCVLCSRLEYFNSMLGNPWIEATSCSALDMPTSSEVLQVILEYVYTDDSPTVKESLKVEFVCNVLVVADQLLIPRLKEMCEVAVTENLTLKNAAELLEFASMYNANQLKLSCQQFIVFNMAALLESRALDVLSEDVLVELSAAYRRMIPAMQRRLITPYPNAPDLSGYEDRDPLSSLGTNIETSLSCNEILLKKAKLKAKRKPRRRSDSSGGYNLSDVIQSPPASGEKCLTSGMFFGDMGPPAKASSVESLHEVVTSDSEGSYMGVGSPRDLPSPIALTRPEAQEEKSGPSWMRTPPNTPHLMNGGHTPPASSAPEPIPVVQASTAPQTPPVMDLRIIMEMEASSVHQGATPKSPGSWGIVSKASPLPAKLSQKQRKLMAMASKEGTQDRTAVIQSPTAPVVNPSKPAKAWATAVQSPPVLRSFREVLEEEAKQVRTSPAAPVAAGSPGAAVGPAPGAKKVTFKCAETSDMEKPVGPWVLSGVASPLAGAAVTFATIVEEERQQEAALIRSRDKPLALIQIEERAIQDLLLHYRAANNPDELIVVERAPQGPIAAPTWNKH</sequence>
<dbReference type="FunFam" id="3.30.710.10:FF:000105">
    <property type="entry name" value="inhibitor of Bruton tyrosine kinase isoform X1"/>
    <property type="match status" value="1"/>
</dbReference>
<dbReference type="Gene3D" id="3.30.710.10">
    <property type="entry name" value="Potassium Channel Kv1.1, Chain A"/>
    <property type="match status" value="2"/>
</dbReference>
<dbReference type="OrthoDB" id="1893551at2759"/>
<keyword evidence="7" id="KW-0808">Transferase</keyword>
<feature type="compositionally biased region" description="Basic residues" evidence="4">
    <location>
        <begin position="722"/>
        <end position="732"/>
    </location>
</feature>
<keyword evidence="6" id="KW-1185">Reference proteome</keyword>
<dbReference type="InterPro" id="IPR000408">
    <property type="entry name" value="Reg_chr_condens"/>
</dbReference>
<dbReference type="CDD" id="cd18500">
    <property type="entry name" value="BACK_IBtk"/>
    <property type="match status" value="1"/>
</dbReference>
<evidence type="ECO:0000259" key="5">
    <source>
        <dbReference type="PROSITE" id="PS50097"/>
    </source>
</evidence>
<dbReference type="Gene3D" id="1.25.40.20">
    <property type="entry name" value="Ankyrin repeat-containing domain"/>
    <property type="match status" value="1"/>
</dbReference>
<dbReference type="GO" id="GO:0019901">
    <property type="term" value="F:protein kinase binding"/>
    <property type="evidence" value="ECO:0007669"/>
    <property type="project" value="TreeGrafter"/>
</dbReference>
<dbReference type="SMART" id="SM00248">
    <property type="entry name" value="ANK"/>
    <property type="match status" value="2"/>
</dbReference>
<dbReference type="InterPro" id="IPR051625">
    <property type="entry name" value="Signaling_Regulatory_Domain"/>
</dbReference>
<dbReference type="CDD" id="cd18302">
    <property type="entry name" value="BTB2_POZ_IBtk"/>
    <property type="match status" value="1"/>
</dbReference>
<protein>
    <submittedName>
        <fullName evidence="7">Inhibitor of Bruton tyrosine kinase</fullName>
    </submittedName>
</protein>
<dbReference type="PRINTS" id="PR00633">
    <property type="entry name" value="RCCNDNSATION"/>
</dbReference>
<feature type="compositionally biased region" description="Polar residues" evidence="4">
    <location>
        <begin position="1021"/>
        <end position="1035"/>
    </location>
</feature>
<dbReference type="PROSITE" id="PS50297">
    <property type="entry name" value="ANK_REP_REGION"/>
    <property type="match status" value="1"/>
</dbReference>
<feature type="repeat" description="RCC1" evidence="3">
    <location>
        <begin position="199"/>
        <end position="250"/>
    </location>
</feature>
<dbReference type="Gene3D" id="1.25.40.420">
    <property type="match status" value="1"/>
</dbReference>
<feature type="region of interest" description="Disordered" evidence="4">
    <location>
        <begin position="1250"/>
        <end position="1269"/>
    </location>
</feature>
<accession>A0A6P3VSL8</accession>
<dbReference type="InterPro" id="IPR009091">
    <property type="entry name" value="RCC1/BLIP-II"/>
</dbReference>
<evidence type="ECO:0000256" key="4">
    <source>
        <dbReference type="SAM" id="MobiDB-lite"/>
    </source>
</evidence>
<evidence type="ECO:0000313" key="7">
    <source>
        <dbReference type="RefSeq" id="XP_012680045.2"/>
    </source>
</evidence>
<dbReference type="FunFam" id="2.130.10.30:FF:000011">
    <property type="entry name" value="inhibitor of Bruton tyrosine kinase isoform X2"/>
    <property type="match status" value="1"/>
</dbReference>
<feature type="domain" description="BTB" evidence="5">
    <location>
        <begin position="562"/>
        <end position="653"/>
    </location>
</feature>
<dbReference type="PROSITE" id="PS50097">
    <property type="entry name" value="BTB"/>
    <property type="match status" value="2"/>
</dbReference>
<organism evidence="6 7">
    <name type="scientific">Clupea harengus</name>
    <name type="common">Atlantic herring</name>
    <dbReference type="NCBI Taxonomy" id="7950"/>
    <lineage>
        <taxon>Eukaryota</taxon>
        <taxon>Metazoa</taxon>
        <taxon>Chordata</taxon>
        <taxon>Craniata</taxon>
        <taxon>Vertebrata</taxon>
        <taxon>Euteleostomi</taxon>
        <taxon>Actinopterygii</taxon>
        <taxon>Neopterygii</taxon>
        <taxon>Teleostei</taxon>
        <taxon>Clupei</taxon>
        <taxon>Clupeiformes</taxon>
        <taxon>Clupeoidei</taxon>
        <taxon>Clupeidae</taxon>
        <taxon>Clupea</taxon>
    </lineage>
</organism>
<feature type="region of interest" description="Disordered" evidence="4">
    <location>
        <begin position="705"/>
        <end position="744"/>
    </location>
</feature>
<dbReference type="SUPFAM" id="SSF48403">
    <property type="entry name" value="Ankyrin repeat"/>
    <property type="match status" value="1"/>
</dbReference>
<dbReference type="GO" id="GO:0016301">
    <property type="term" value="F:kinase activity"/>
    <property type="evidence" value="ECO:0007669"/>
    <property type="project" value="UniProtKB-KW"/>
</dbReference>
<keyword evidence="1" id="KW-0677">Repeat</keyword>
<dbReference type="GO" id="GO:0005737">
    <property type="term" value="C:cytoplasm"/>
    <property type="evidence" value="ECO:0007669"/>
    <property type="project" value="TreeGrafter"/>
</dbReference>
<feature type="region of interest" description="Disordered" evidence="4">
    <location>
        <begin position="654"/>
        <end position="679"/>
    </location>
</feature>
<feature type="repeat" description="ANK" evidence="2">
    <location>
        <begin position="53"/>
        <end position="86"/>
    </location>
</feature>
<dbReference type="KEGG" id="char:105897639"/>
<dbReference type="RefSeq" id="XP_012680045.2">
    <property type="nucleotide sequence ID" value="XM_012824591.3"/>
</dbReference>
<name>A0A6P3VSL8_CLUHA</name>
<feature type="repeat" description="ANK" evidence="2">
    <location>
        <begin position="88"/>
        <end position="120"/>
    </location>
</feature>
<dbReference type="InterPro" id="IPR000210">
    <property type="entry name" value="BTB/POZ_dom"/>
</dbReference>
<dbReference type="GO" id="GO:0005654">
    <property type="term" value="C:nucleoplasm"/>
    <property type="evidence" value="ECO:0007669"/>
    <property type="project" value="TreeGrafter"/>
</dbReference>
<dbReference type="SUPFAM" id="SSF54695">
    <property type="entry name" value="POZ domain"/>
    <property type="match status" value="2"/>
</dbReference>
<evidence type="ECO:0000256" key="1">
    <source>
        <dbReference type="ARBA" id="ARBA00022737"/>
    </source>
</evidence>
<dbReference type="InterPro" id="IPR002110">
    <property type="entry name" value="Ankyrin_rpt"/>
</dbReference>
<dbReference type="Pfam" id="PF00651">
    <property type="entry name" value="BTB"/>
    <property type="match status" value="2"/>
</dbReference>
<dbReference type="PROSITE" id="PS50012">
    <property type="entry name" value="RCC1_3"/>
    <property type="match status" value="3"/>
</dbReference>
<dbReference type="Gene3D" id="2.130.10.30">
    <property type="entry name" value="Regulator of chromosome condensation 1/beta-lactamase-inhibitor protein II"/>
    <property type="match status" value="1"/>
</dbReference>
<dbReference type="InterPro" id="IPR036770">
    <property type="entry name" value="Ankyrin_rpt-contain_sf"/>
</dbReference>
<dbReference type="InterPro" id="IPR011333">
    <property type="entry name" value="SKP1/BTB/POZ_sf"/>
</dbReference>
<dbReference type="CTD" id="25998"/>
<dbReference type="GO" id="GO:0030292">
    <property type="term" value="F:protein tyrosine kinase inhibitor activity"/>
    <property type="evidence" value="ECO:0007669"/>
    <property type="project" value="TreeGrafter"/>
</dbReference>
<evidence type="ECO:0000256" key="3">
    <source>
        <dbReference type="PROSITE-ProRule" id="PRU00235"/>
    </source>
</evidence>
<feature type="repeat" description="RCC1" evidence="3">
    <location>
        <begin position="145"/>
        <end position="198"/>
    </location>
</feature>
<keyword evidence="7" id="KW-0418">Kinase</keyword>
<dbReference type="PROSITE" id="PS50088">
    <property type="entry name" value="ANK_REPEAT"/>
    <property type="match status" value="2"/>
</dbReference>
<feature type="region of interest" description="Disordered" evidence="4">
    <location>
        <begin position="1010"/>
        <end position="1036"/>
    </location>
</feature>
<dbReference type="PANTHER" id="PTHR22872">
    <property type="entry name" value="BTK-BINDING PROTEIN-RELATED"/>
    <property type="match status" value="1"/>
</dbReference>
<dbReference type="Pfam" id="PF12796">
    <property type="entry name" value="Ank_2"/>
    <property type="match status" value="1"/>
</dbReference>
<dbReference type="CDD" id="cd18301">
    <property type="entry name" value="BTB1_POZ_IBtk"/>
    <property type="match status" value="1"/>
</dbReference>
<feature type="repeat" description="RCC1" evidence="3">
    <location>
        <begin position="251"/>
        <end position="305"/>
    </location>
</feature>
<dbReference type="SMART" id="SM00225">
    <property type="entry name" value="BTB"/>
    <property type="match status" value="2"/>
</dbReference>
<evidence type="ECO:0000256" key="2">
    <source>
        <dbReference type="PROSITE-ProRule" id="PRU00023"/>
    </source>
</evidence>
<feature type="compositionally biased region" description="Basic and acidic residues" evidence="4">
    <location>
        <begin position="665"/>
        <end position="678"/>
    </location>
</feature>
<dbReference type="GeneID" id="105897639"/>